<organism evidence="2 3">
    <name type="scientific">Hevea brasiliensis</name>
    <name type="common">Para rubber tree</name>
    <name type="synonym">Siphonia brasiliensis</name>
    <dbReference type="NCBI Taxonomy" id="3981"/>
    <lineage>
        <taxon>Eukaryota</taxon>
        <taxon>Viridiplantae</taxon>
        <taxon>Streptophyta</taxon>
        <taxon>Embryophyta</taxon>
        <taxon>Tracheophyta</taxon>
        <taxon>Spermatophyta</taxon>
        <taxon>Magnoliopsida</taxon>
        <taxon>eudicotyledons</taxon>
        <taxon>Gunneridae</taxon>
        <taxon>Pentapetalae</taxon>
        <taxon>rosids</taxon>
        <taxon>fabids</taxon>
        <taxon>Malpighiales</taxon>
        <taxon>Euphorbiaceae</taxon>
        <taxon>Crotonoideae</taxon>
        <taxon>Micrandreae</taxon>
        <taxon>Hevea</taxon>
    </lineage>
</organism>
<dbReference type="AlphaFoldDB" id="A0A6A6M7S2"/>
<reference evidence="2 3" key="1">
    <citation type="journal article" date="2020" name="Mol. Plant">
        <title>The Chromosome-Based Rubber Tree Genome Provides New Insights into Spurge Genome Evolution and Rubber Biosynthesis.</title>
        <authorList>
            <person name="Liu J."/>
            <person name="Shi C."/>
            <person name="Shi C.C."/>
            <person name="Li W."/>
            <person name="Zhang Q.J."/>
            <person name="Zhang Y."/>
            <person name="Li K."/>
            <person name="Lu H.F."/>
            <person name="Shi C."/>
            <person name="Zhu S.T."/>
            <person name="Xiao Z.Y."/>
            <person name="Nan H."/>
            <person name="Yue Y."/>
            <person name="Zhu X.G."/>
            <person name="Wu Y."/>
            <person name="Hong X.N."/>
            <person name="Fan G.Y."/>
            <person name="Tong Y."/>
            <person name="Zhang D."/>
            <person name="Mao C.L."/>
            <person name="Liu Y.L."/>
            <person name="Hao S.J."/>
            <person name="Liu W.Q."/>
            <person name="Lv M.Q."/>
            <person name="Zhang H.B."/>
            <person name="Liu Y."/>
            <person name="Hu-Tang G.R."/>
            <person name="Wang J.P."/>
            <person name="Wang J.H."/>
            <person name="Sun Y.H."/>
            <person name="Ni S.B."/>
            <person name="Chen W.B."/>
            <person name="Zhang X.C."/>
            <person name="Jiao Y.N."/>
            <person name="Eichler E.E."/>
            <person name="Li G.H."/>
            <person name="Liu X."/>
            <person name="Gao L.Z."/>
        </authorList>
    </citation>
    <scope>NUCLEOTIDE SEQUENCE [LARGE SCALE GENOMIC DNA]</scope>
    <source>
        <strain evidence="3">cv. GT1</strain>
        <tissue evidence="2">Leaf</tissue>
    </source>
</reference>
<dbReference type="InterPro" id="IPR004252">
    <property type="entry name" value="Probable_transposase_24"/>
</dbReference>
<comment type="caution">
    <text evidence="2">The sequence shown here is derived from an EMBL/GenBank/DDBJ whole genome shotgun (WGS) entry which is preliminary data.</text>
</comment>
<keyword evidence="3" id="KW-1185">Reference proteome</keyword>
<feature type="compositionally biased region" description="Polar residues" evidence="1">
    <location>
        <begin position="19"/>
        <end position="37"/>
    </location>
</feature>
<sequence length="195" mass="21923">MAHWSTSEWIAKSRIAAQNRCSKTSGPSTGLTKHTGGSSFTVERNLKMAEELHRDPNSWEVFKKLHKKNKKKKDETFVDARSQSINAMVVAATADATLNSQDDDSQEISVNVNRLYLAIVGGEKKQRVYGLGSHASTLYLDSFSNSAASHRPATMTDHVADQCIRVLKEEIVCMRENQERILQQRIEEEVSCLRQ</sequence>
<dbReference type="EMBL" id="JAAGAX010000006">
    <property type="protein sequence ID" value="KAF2309750.1"/>
    <property type="molecule type" value="Genomic_DNA"/>
</dbReference>
<evidence type="ECO:0000256" key="1">
    <source>
        <dbReference type="SAM" id="MobiDB-lite"/>
    </source>
</evidence>
<dbReference type="Proteomes" id="UP000467840">
    <property type="component" value="Chromosome 14"/>
</dbReference>
<evidence type="ECO:0000313" key="3">
    <source>
        <dbReference type="Proteomes" id="UP000467840"/>
    </source>
</evidence>
<name>A0A6A6M7S2_HEVBR</name>
<accession>A0A6A6M7S2</accession>
<feature type="region of interest" description="Disordered" evidence="1">
    <location>
        <begin position="18"/>
        <end position="37"/>
    </location>
</feature>
<protein>
    <submittedName>
        <fullName evidence="2">Uncharacterized protein</fullName>
    </submittedName>
</protein>
<evidence type="ECO:0000313" key="2">
    <source>
        <dbReference type="EMBL" id="KAF2309750.1"/>
    </source>
</evidence>
<proteinExistence type="predicted"/>
<gene>
    <name evidence="2" type="ORF">GH714_004929</name>
</gene>
<dbReference type="Pfam" id="PF03004">
    <property type="entry name" value="Transposase_24"/>
    <property type="match status" value="1"/>
</dbReference>